<protein>
    <recommendedName>
        <fullName evidence="3">MarR family transcriptional regulator</fullName>
    </recommendedName>
</protein>
<dbReference type="OrthoDB" id="4316190at2"/>
<dbReference type="RefSeq" id="WP_093617597.1">
    <property type="nucleotide sequence ID" value="NZ_FNFF01000025.1"/>
</dbReference>
<dbReference type="EMBL" id="FNFF01000025">
    <property type="protein sequence ID" value="SDL28865.1"/>
    <property type="molecule type" value="Genomic_DNA"/>
</dbReference>
<keyword evidence="2" id="KW-1185">Reference proteome</keyword>
<dbReference type="Proteomes" id="UP000199155">
    <property type="component" value="Unassembled WGS sequence"/>
</dbReference>
<evidence type="ECO:0008006" key="3">
    <source>
        <dbReference type="Google" id="ProtNLM"/>
    </source>
</evidence>
<name>A0A1G9IV01_9ACTN</name>
<dbReference type="STRING" id="417292.SAMN05421806_12578"/>
<proteinExistence type="predicted"/>
<reference evidence="1 2" key="1">
    <citation type="submission" date="2016-10" db="EMBL/GenBank/DDBJ databases">
        <authorList>
            <person name="de Groot N.N."/>
        </authorList>
    </citation>
    <scope>NUCLEOTIDE SEQUENCE [LARGE SCALE GENOMIC DNA]</scope>
    <source>
        <strain evidence="1 2">CGMCC 4.5727</strain>
    </source>
</reference>
<sequence>MTRKLSVAERLASTEKDALLDDISKHSEWDRFLVEQAVLHFGESRIDWSCNDIRDLLPDLGPGLLGAVINSLRTAGVIAHTGLMVPSTQANTHGHRIAVWVLTPKGLAIAAKRRAARADQQRRAA</sequence>
<organism evidence="1 2">
    <name type="scientific">Streptomyces indicus</name>
    <dbReference type="NCBI Taxonomy" id="417292"/>
    <lineage>
        <taxon>Bacteria</taxon>
        <taxon>Bacillati</taxon>
        <taxon>Actinomycetota</taxon>
        <taxon>Actinomycetes</taxon>
        <taxon>Kitasatosporales</taxon>
        <taxon>Streptomycetaceae</taxon>
        <taxon>Streptomyces</taxon>
    </lineage>
</organism>
<evidence type="ECO:0000313" key="2">
    <source>
        <dbReference type="Proteomes" id="UP000199155"/>
    </source>
</evidence>
<accession>A0A1G9IV01</accession>
<dbReference type="AlphaFoldDB" id="A0A1G9IV01"/>
<gene>
    <name evidence="1" type="ORF">SAMN05421806_12578</name>
</gene>
<evidence type="ECO:0000313" key="1">
    <source>
        <dbReference type="EMBL" id="SDL28865.1"/>
    </source>
</evidence>